<organism evidence="1 2">
    <name type="scientific">Racocetra persica</name>
    <dbReference type="NCBI Taxonomy" id="160502"/>
    <lineage>
        <taxon>Eukaryota</taxon>
        <taxon>Fungi</taxon>
        <taxon>Fungi incertae sedis</taxon>
        <taxon>Mucoromycota</taxon>
        <taxon>Glomeromycotina</taxon>
        <taxon>Glomeromycetes</taxon>
        <taxon>Diversisporales</taxon>
        <taxon>Gigasporaceae</taxon>
        <taxon>Racocetra</taxon>
    </lineage>
</organism>
<feature type="non-terminal residue" evidence="1">
    <location>
        <position position="1"/>
    </location>
</feature>
<sequence length="257" mass="29911">ILIDVDWDSFVMLPDIFNDINSSSLSDNEDNDIIINKNLYPSLSNYNDSVNFNTNLLSLAKYSNNHLSFSICERGFGYQTFRNDKDPNDPTIIHRKSFYCLSSSIYKSRKIIDQNSYRIKCTTLESKHTYELNPAKISDVIVRYRHFSDDMIQDIETDSVLFLDTLFEKMFQDLYIRHFGAERRLSGVFWMSLSQQELYQRFSDVVLNDNTSNALVENKLSLTYIWILQYLAKATNNVVSKSFWTDSKPGLINAVSQ</sequence>
<evidence type="ECO:0000313" key="2">
    <source>
        <dbReference type="Proteomes" id="UP000789920"/>
    </source>
</evidence>
<reference evidence="1" key="1">
    <citation type="submission" date="2021-06" db="EMBL/GenBank/DDBJ databases">
        <authorList>
            <person name="Kallberg Y."/>
            <person name="Tangrot J."/>
            <person name="Rosling A."/>
        </authorList>
    </citation>
    <scope>NUCLEOTIDE SEQUENCE</scope>
    <source>
        <strain evidence="1">MA461A</strain>
    </source>
</reference>
<dbReference type="EMBL" id="CAJVQC010040471">
    <property type="protein sequence ID" value="CAG8770918.1"/>
    <property type="molecule type" value="Genomic_DNA"/>
</dbReference>
<dbReference type="Proteomes" id="UP000789920">
    <property type="component" value="Unassembled WGS sequence"/>
</dbReference>
<comment type="caution">
    <text evidence="1">The sequence shown here is derived from an EMBL/GenBank/DDBJ whole genome shotgun (WGS) entry which is preliminary data.</text>
</comment>
<name>A0ACA9QZW7_9GLOM</name>
<protein>
    <submittedName>
        <fullName evidence="1">6737_t:CDS:1</fullName>
    </submittedName>
</protein>
<gene>
    <name evidence="1" type="ORF">RPERSI_LOCUS16391</name>
</gene>
<proteinExistence type="predicted"/>
<feature type="non-terminal residue" evidence="1">
    <location>
        <position position="257"/>
    </location>
</feature>
<keyword evidence="2" id="KW-1185">Reference proteome</keyword>
<accession>A0ACA9QZW7</accession>
<evidence type="ECO:0000313" key="1">
    <source>
        <dbReference type="EMBL" id="CAG8770918.1"/>
    </source>
</evidence>